<evidence type="ECO:0000313" key="1">
    <source>
        <dbReference type="EMBL" id="RSI09588.1"/>
    </source>
</evidence>
<evidence type="ECO:0000313" key="2">
    <source>
        <dbReference type="Proteomes" id="UP000272846"/>
    </source>
</evidence>
<dbReference type="AlphaFoldDB" id="A0AAE8G0P3"/>
<protein>
    <submittedName>
        <fullName evidence="1">Uncharacterized protein</fullName>
    </submittedName>
</protein>
<proteinExistence type="predicted"/>
<organism evidence="1 2">
    <name type="scientific">Streptococcus sanguinis</name>
    <dbReference type="NCBI Taxonomy" id="1305"/>
    <lineage>
        <taxon>Bacteria</taxon>
        <taxon>Bacillati</taxon>
        <taxon>Bacillota</taxon>
        <taxon>Bacilli</taxon>
        <taxon>Lactobacillales</taxon>
        <taxon>Streptococcaceae</taxon>
        <taxon>Streptococcus</taxon>
    </lineage>
</organism>
<sequence length="118" mass="13998">MIYENEHLNYLEEIPQEYDMRLFNPQIHEEVFRKLPIISIQKDHPETTLQTITYKANDDLDFVKEIKKNYNIKSKSYVSITLTNRGYGEFSVDISIEAENGQYISILNHIVLKKTEEQ</sequence>
<accession>A0AAE8G0P3</accession>
<gene>
    <name evidence="1" type="ORF">D8888_01515</name>
</gene>
<dbReference type="EMBL" id="RJMK01000001">
    <property type="protein sequence ID" value="RSI09588.1"/>
    <property type="molecule type" value="Genomic_DNA"/>
</dbReference>
<comment type="caution">
    <text evidence="1">The sequence shown here is derived from an EMBL/GenBank/DDBJ whole genome shotgun (WGS) entry which is preliminary data.</text>
</comment>
<reference evidence="1 2" key="1">
    <citation type="submission" date="2018-11" db="EMBL/GenBank/DDBJ databases">
        <title>Species Designations Belie Phenotypic and Genotypic Heterogeneity in Oral Streptococci.</title>
        <authorList>
            <person name="Velsko I."/>
        </authorList>
    </citation>
    <scope>NUCLEOTIDE SEQUENCE [LARGE SCALE GENOMIC DNA]</scope>
    <source>
        <strain evidence="1 2">KLC04</strain>
    </source>
</reference>
<name>A0AAE8G0P3_STRSA</name>
<dbReference type="Proteomes" id="UP000272846">
    <property type="component" value="Unassembled WGS sequence"/>
</dbReference>